<keyword evidence="1" id="KW-0812">Transmembrane</keyword>
<gene>
    <name evidence="2" type="ORF">Q9K01_06900</name>
</gene>
<evidence type="ECO:0000313" key="2">
    <source>
        <dbReference type="EMBL" id="MDP4539347.1"/>
    </source>
</evidence>
<reference evidence="2 3" key="1">
    <citation type="submission" date="2023-08" db="EMBL/GenBank/DDBJ databases">
        <title>genomic of DY56.</title>
        <authorList>
            <person name="Wang Y."/>
        </authorList>
    </citation>
    <scope>NUCLEOTIDE SEQUENCE [LARGE SCALE GENOMIC DNA]</scope>
    <source>
        <strain evidence="2 3">DY56-A-20</strain>
    </source>
</reference>
<organism evidence="2 3">
    <name type="scientific">Qipengyuania benthica</name>
    <dbReference type="NCBI Taxonomy" id="3067651"/>
    <lineage>
        <taxon>Bacteria</taxon>
        <taxon>Pseudomonadati</taxon>
        <taxon>Pseudomonadota</taxon>
        <taxon>Alphaproteobacteria</taxon>
        <taxon>Sphingomonadales</taxon>
        <taxon>Erythrobacteraceae</taxon>
        <taxon>Qipengyuania</taxon>
    </lineage>
</organism>
<evidence type="ECO:0000256" key="1">
    <source>
        <dbReference type="SAM" id="Phobius"/>
    </source>
</evidence>
<keyword evidence="1" id="KW-1133">Transmembrane helix</keyword>
<keyword evidence="3" id="KW-1185">Reference proteome</keyword>
<protein>
    <recommendedName>
        <fullName evidence="4">Metal-dependent hydrolase</fullName>
    </recommendedName>
</protein>
<feature type="transmembrane region" description="Helical" evidence="1">
    <location>
        <begin position="163"/>
        <end position="180"/>
    </location>
</feature>
<evidence type="ECO:0008006" key="4">
    <source>
        <dbReference type="Google" id="ProtNLM"/>
    </source>
</evidence>
<proteinExistence type="predicted"/>
<feature type="transmembrane region" description="Helical" evidence="1">
    <location>
        <begin position="127"/>
        <end position="151"/>
    </location>
</feature>
<accession>A0ABT9H7P9</accession>
<sequence length="226" mass="24294">MFIGHWAPAFAVAAAAPESPRLGTLFVAAQLVDWAFALFVLGGVEHLRLVPGITAMNPLDLYHMPLSHSLLGTAVFALVFGVAIGAGLRNTVAGFWAAVVVLSHWLLDLVVHRPDLTLVGGEDKLGWGLWNVPGVAIPLELAITLGCFVWYVRATKGPLGPPLILIAAMLAFQAFSWFGPEPQGSPTAMVLTMMTAFAILTTLAFWVGRTRWHNRHVGLAVASVRR</sequence>
<keyword evidence="1" id="KW-0472">Membrane</keyword>
<comment type="caution">
    <text evidence="2">The sequence shown here is derived from an EMBL/GenBank/DDBJ whole genome shotgun (WGS) entry which is preliminary data.</text>
</comment>
<feature type="transmembrane region" description="Helical" evidence="1">
    <location>
        <begin position="25"/>
        <end position="44"/>
    </location>
</feature>
<feature type="transmembrane region" description="Helical" evidence="1">
    <location>
        <begin position="91"/>
        <end position="107"/>
    </location>
</feature>
<dbReference type="EMBL" id="JAVAIL010000002">
    <property type="protein sequence ID" value="MDP4539347.1"/>
    <property type="molecule type" value="Genomic_DNA"/>
</dbReference>
<feature type="transmembrane region" description="Helical" evidence="1">
    <location>
        <begin position="64"/>
        <end position="84"/>
    </location>
</feature>
<dbReference type="RefSeq" id="WP_305929482.1">
    <property type="nucleotide sequence ID" value="NZ_JAVAIL010000002.1"/>
</dbReference>
<evidence type="ECO:0000313" key="3">
    <source>
        <dbReference type="Proteomes" id="UP001235664"/>
    </source>
</evidence>
<feature type="transmembrane region" description="Helical" evidence="1">
    <location>
        <begin position="186"/>
        <end position="207"/>
    </location>
</feature>
<name>A0ABT9H7P9_9SPHN</name>
<dbReference type="Proteomes" id="UP001235664">
    <property type="component" value="Unassembled WGS sequence"/>
</dbReference>